<accession>G0LGP9</accession>
<dbReference type="Pfam" id="PF00534">
    <property type="entry name" value="Glycos_transf_1"/>
    <property type="match status" value="1"/>
</dbReference>
<dbReference type="PANTHER" id="PTHR45947:SF3">
    <property type="entry name" value="SULFOQUINOVOSYL TRANSFERASE SQD2"/>
    <property type="match status" value="1"/>
</dbReference>
<feature type="domain" description="Glycosyltransferase subfamily 4-like N-terminal" evidence="2">
    <location>
        <begin position="17"/>
        <end position="159"/>
    </location>
</feature>
<dbReference type="Pfam" id="PF13579">
    <property type="entry name" value="Glyco_trans_4_4"/>
    <property type="match status" value="1"/>
</dbReference>
<dbReference type="HOGENOM" id="CLU_793672_0_0_2"/>
<proteinExistence type="predicted"/>
<name>G0LGP9_HALWC</name>
<dbReference type="InterPro" id="IPR050194">
    <property type="entry name" value="Glycosyltransferase_grp1"/>
</dbReference>
<dbReference type="Gene3D" id="3.40.50.2000">
    <property type="entry name" value="Glycogen Phosphorylase B"/>
    <property type="match status" value="2"/>
</dbReference>
<dbReference type="PANTHER" id="PTHR45947">
    <property type="entry name" value="SULFOQUINOVOSYL TRANSFERASE SQD2"/>
    <property type="match status" value="1"/>
</dbReference>
<feature type="domain" description="Glycosyl transferase family 1" evidence="1">
    <location>
        <begin position="175"/>
        <end position="317"/>
    </location>
</feature>
<dbReference type="EC" id="2.4.-.-" evidence="3"/>
<dbReference type="GO" id="GO:0016757">
    <property type="term" value="F:glycosyltransferase activity"/>
    <property type="evidence" value="ECO:0007669"/>
    <property type="project" value="UniProtKB-KW"/>
</dbReference>
<evidence type="ECO:0000259" key="1">
    <source>
        <dbReference type="Pfam" id="PF00534"/>
    </source>
</evidence>
<keyword evidence="3" id="KW-0808">Transferase</keyword>
<dbReference type="KEGG" id="hwc:Hqrw_1662"/>
<dbReference type="InterPro" id="IPR028098">
    <property type="entry name" value="Glyco_trans_4-like_N"/>
</dbReference>
<dbReference type="EMBL" id="FR746099">
    <property type="protein sequence ID" value="CCC39601.1"/>
    <property type="molecule type" value="Genomic_DNA"/>
</dbReference>
<organism evidence="3 4">
    <name type="scientific">Haloquadratum walsbyi (strain DSM 16854 / JCM 12705 / C23)</name>
    <dbReference type="NCBI Taxonomy" id="768065"/>
    <lineage>
        <taxon>Archaea</taxon>
        <taxon>Methanobacteriati</taxon>
        <taxon>Methanobacteriota</taxon>
        <taxon>Stenosarchaea group</taxon>
        <taxon>Halobacteria</taxon>
        <taxon>Halobacteriales</taxon>
        <taxon>Haloferacaceae</taxon>
        <taxon>Haloquadratum</taxon>
    </lineage>
</organism>
<gene>
    <name evidence="3" type="primary">gth3</name>
    <name evidence="3" type="ordered locus">Hqrw_1662</name>
</gene>
<evidence type="ECO:0000313" key="4">
    <source>
        <dbReference type="Proteomes" id="UP000007954"/>
    </source>
</evidence>
<dbReference type="Proteomes" id="UP000007954">
    <property type="component" value="Chromosome"/>
</dbReference>
<protein>
    <submittedName>
        <fullName evidence="3">Probable glycosyltransferase, type 1</fullName>
        <ecNumber evidence="3">2.4.-.-</ecNumber>
    </submittedName>
</protein>
<evidence type="ECO:0000259" key="2">
    <source>
        <dbReference type="Pfam" id="PF13579"/>
    </source>
</evidence>
<dbReference type="InterPro" id="IPR001296">
    <property type="entry name" value="Glyco_trans_1"/>
</dbReference>
<dbReference type="SUPFAM" id="SSF53756">
    <property type="entry name" value="UDP-Glycosyltransferase/glycogen phosphorylase"/>
    <property type="match status" value="1"/>
</dbReference>
<sequence>MRVAFVSLYVDDQRTEGATRRIRRVAEGLAARGHDITVCCSRWWQGSVSTFTKNDVAYIGLTEAKTPRAFALKLPFVLRRIAPDIIHATNSPPSQVIAAATAGIMIQTPLVVDWWQVDETDHPWVVRRAARAGSRHFTPSQLIKTDVRSVGGDTDSIIQLPESIDFELVRDADIHDRADIVYARRLDDESNIDSFLLALAELRNKQWRTAVIGDGPQRSDAEAMARDLRIDDRITFYGSMELEQFVSTLKGAHVFAQTASVEPFARELLWALACGCVGVVEYQARSSAHELLEDYERGTRVTDPEGIAAEIESAAEINSSVIAESFSKYDHRAVLKQYEDQYVAAQSEFGWFS</sequence>
<dbReference type="GeneID" id="12446351"/>
<dbReference type="OrthoDB" id="132546at2157"/>
<reference evidence="3 4" key="1">
    <citation type="journal article" date="2011" name="PLoS ONE">
        <title>Haloquadratum walsbyi: limited diversity in a global pond.</title>
        <authorList>
            <person name="Dyall-Smith M."/>
            <person name="Pfeiffer F."/>
            <person name="Klee K."/>
            <person name="Palm P."/>
            <person name="Gross K."/>
            <person name="Schuster S.C."/>
            <person name="Rampp M."/>
            <person name="Oesterhelt D."/>
        </authorList>
    </citation>
    <scope>NUCLEOTIDE SEQUENCE [LARGE SCALE GENOMIC DNA]</scope>
    <source>
        <strain evidence="4">DSM 16854 / JCM 12705 / C23</strain>
    </source>
</reference>
<dbReference type="RefSeq" id="WP_014555424.1">
    <property type="nucleotide sequence ID" value="NC_017459.1"/>
</dbReference>
<evidence type="ECO:0000313" key="3">
    <source>
        <dbReference type="EMBL" id="CCC39601.1"/>
    </source>
</evidence>
<dbReference type="AlphaFoldDB" id="G0LGP9"/>
<keyword evidence="3" id="KW-0328">Glycosyltransferase</keyword>